<dbReference type="InterPro" id="IPR015877">
    <property type="entry name" value="MAT1_centre"/>
</dbReference>
<dbReference type="EMBL" id="JAVYJV010000022">
    <property type="protein sequence ID" value="KAK4340881.1"/>
    <property type="molecule type" value="Genomic_DNA"/>
</dbReference>
<organism evidence="3 4">
    <name type="scientific">Anisodus tanguticus</name>
    <dbReference type="NCBI Taxonomy" id="243964"/>
    <lineage>
        <taxon>Eukaryota</taxon>
        <taxon>Viridiplantae</taxon>
        <taxon>Streptophyta</taxon>
        <taxon>Embryophyta</taxon>
        <taxon>Tracheophyta</taxon>
        <taxon>Spermatophyta</taxon>
        <taxon>Magnoliopsida</taxon>
        <taxon>eudicotyledons</taxon>
        <taxon>Gunneridae</taxon>
        <taxon>Pentapetalae</taxon>
        <taxon>asterids</taxon>
        <taxon>lamiids</taxon>
        <taxon>Solanales</taxon>
        <taxon>Solanaceae</taxon>
        <taxon>Solanoideae</taxon>
        <taxon>Hyoscyameae</taxon>
        <taxon>Anisodus</taxon>
    </lineage>
</organism>
<dbReference type="GO" id="GO:0006357">
    <property type="term" value="P:regulation of transcription by RNA polymerase II"/>
    <property type="evidence" value="ECO:0007669"/>
    <property type="project" value="TreeGrafter"/>
</dbReference>
<accession>A0AAE1QWV3</accession>
<dbReference type="PANTHER" id="PTHR12683">
    <property type="entry name" value="CDK-ACTIVATING KINASE ASSEMBLY FACTOR MAT1"/>
    <property type="match status" value="1"/>
</dbReference>
<reference evidence="3" key="1">
    <citation type="submission" date="2023-12" db="EMBL/GenBank/DDBJ databases">
        <title>Genome assembly of Anisodus tanguticus.</title>
        <authorList>
            <person name="Wang Y.-J."/>
        </authorList>
    </citation>
    <scope>NUCLEOTIDE SEQUENCE</scope>
    <source>
        <strain evidence="3">KB-2021</strain>
        <tissue evidence="3">Leaf</tissue>
    </source>
</reference>
<evidence type="ECO:0000256" key="1">
    <source>
        <dbReference type="SAM" id="MobiDB-lite"/>
    </source>
</evidence>
<dbReference type="GO" id="GO:0006281">
    <property type="term" value="P:DNA repair"/>
    <property type="evidence" value="ECO:0007669"/>
    <property type="project" value="TreeGrafter"/>
</dbReference>
<dbReference type="Pfam" id="PF06391">
    <property type="entry name" value="MAT1"/>
    <property type="match status" value="1"/>
</dbReference>
<evidence type="ECO:0000259" key="2">
    <source>
        <dbReference type="Pfam" id="PF06391"/>
    </source>
</evidence>
<dbReference type="GO" id="GO:0005675">
    <property type="term" value="C:transcription factor TFIIH holo complex"/>
    <property type="evidence" value="ECO:0007669"/>
    <property type="project" value="TreeGrafter"/>
</dbReference>
<dbReference type="PANTHER" id="PTHR12683:SF13">
    <property type="entry name" value="CDK-ACTIVATING KINASE ASSEMBLY FACTOR MAT1"/>
    <property type="match status" value="1"/>
</dbReference>
<keyword evidence="4" id="KW-1185">Reference proteome</keyword>
<proteinExistence type="predicted"/>
<evidence type="ECO:0000313" key="3">
    <source>
        <dbReference type="EMBL" id="KAK4340881.1"/>
    </source>
</evidence>
<dbReference type="AlphaFoldDB" id="A0AAE1QWV3"/>
<comment type="caution">
    <text evidence="3">The sequence shown here is derived from an EMBL/GenBank/DDBJ whole genome shotgun (WGS) entry which is preliminary data.</text>
</comment>
<dbReference type="Proteomes" id="UP001291623">
    <property type="component" value="Unassembled WGS sequence"/>
</dbReference>
<protein>
    <recommendedName>
        <fullName evidence="2">MAT1 centre domain-containing protein</fullName>
    </recommendedName>
</protein>
<evidence type="ECO:0000313" key="4">
    <source>
        <dbReference type="Proteomes" id="UP001291623"/>
    </source>
</evidence>
<gene>
    <name evidence="3" type="ORF">RND71_039382</name>
</gene>
<name>A0AAE1QWV3_9SOLA</name>
<sequence>MVVASAFSKEMAIRKRIANMFCGLVDMAQLHLTEDMTLGSHGGHGLGFNKREDNFPSLREYNDYLEEVEDMIFNLIEGVDVPAIEAKIAQYQRENAEQIMIAQARKAEEYAAALAASKGQPTQSDADALGQGPQAGSSTGTQGHYAPAIAGGIQPRPTQPLPVGSMPDMLGGEYEDDEKMKLRAERAAKAGGWSLDISRKRALEEAFGSLWV</sequence>
<feature type="domain" description="MAT1 centre" evidence="2">
    <location>
        <begin position="48"/>
        <end position="115"/>
    </location>
</feature>
<feature type="region of interest" description="Disordered" evidence="1">
    <location>
        <begin position="116"/>
        <end position="144"/>
    </location>
</feature>